<dbReference type="CDD" id="cd02440">
    <property type="entry name" value="AdoMet_MTases"/>
    <property type="match status" value="1"/>
</dbReference>
<gene>
    <name evidence="2" type="ORF">Back11_35650</name>
</gene>
<evidence type="ECO:0000256" key="1">
    <source>
        <dbReference type="ARBA" id="ARBA00022679"/>
    </source>
</evidence>
<dbReference type="PANTHER" id="PTHR43861">
    <property type="entry name" value="TRANS-ACONITATE 2-METHYLTRANSFERASE-RELATED"/>
    <property type="match status" value="1"/>
</dbReference>
<protein>
    <submittedName>
        <fullName evidence="2">Uncharacterized protein</fullName>
    </submittedName>
</protein>
<dbReference type="InterPro" id="IPR029063">
    <property type="entry name" value="SAM-dependent_MTases_sf"/>
</dbReference>
<evidence type="ECO:0000313" key="2">
    <source>
        <dbReference type="EMBL" id="BBH22220.1"/>
    </source>
</evidence>
<proteinExistence type="predicted"/>
<dbReference type="EMBL" id="AP019308">
    <property type="protein sequence ID" value="BBH22220.1"/>
    <property type="molecule type" value="Genomic_DNA"/>
</dbReference>
<dbReference type="AlphaFoldDB" id="A0A3G9ITM4"/>
<dbReference type="PANTHER" id="PTHR43861:SF3">
    <property type="entry name" value="PUTATIVE (AFU_ORTHOLOGUE AFUA_2G14390)-RELATED"/>
    <property type="match status" value="1"/>
</dbReference>
<organism evidence="2 3">
    <name type="scientific">Paenibacillus baekrokdamisoli</name>
    <dbReference type="NCBI Taxonomy" id="1712516"/>
    <lineage>
        <taxon>Bacteria</taxon>
        <taxon>Bacillati</taxon>
        <taxon>Bacillota</taxon>
        <taxon>Bacilli</taxon>
        <taxon>Bacillales</taxon>
        <taxon>Paenibacillaceae</taxon>
        <taxon>Paenibacillus</taxon>
    </lineage>
</organism>
<dbReference type="Proteomes" id="UP000275368">
    <property type="component" value="Chromosome"/>
</dbReference>
<dbReference type="KEGG" id="pbk:Back11_35650"/>
<name>A0A3G9ITM4_9BACL</name>
<dbReference type="OrthoDB" id="146133at2"/>
<reference evidence="2 3" key="1">
    <citation type="submission" date="2018-11" db="EMBL/GenBank/DDBJ databases">
        <title>Complete genome sequence of Paenibacillus baekrokdamisoli strain KCTC 33723.</title>
        <authorList>
            <person name="Kang S.W."/>
            <person name="Lee K.C."/>
            <person name="Kim K.K."/>
            <person name="Kim J.S."/>
            <person name="Kim D.S."/>
            <person name="Ko S.H."/>
            <person name="Yang S.H."/>
            <person name="Lee J.S."/>
        </authorList>
    </citation>
    <scope>NUCLEOTIDE SEQUENCE [LARGE SCALE GENOMIC DNA]</scope>
    <source>
        <strain evidence="2 3">KCTC 33723</strain>
    </source>
</reference>
<dbReference type="SUPFAM" id="SSF53335">
    <property type="entry name" value="S-adenosyl-L-methionine-dependent methyltransferases"/>
    <property type="match status" value="1"/>
</dbReference>
<dbReference type="Gene3D" id="3.40.50.150">
    <property type="entry name" value="Vaccinia Virus protein VP39"/>
    <property type="match status" value="1"/>
</dbReference>
<keyword evidence="1" id="KW-0808">Transferase</keyword>
<dbReference type="RefSeq" id="WP_125659949.1">
    <property type="nucleotide sequence ID" value="NZ_AP019308.1"/>
</dbReference>
<sequence>MRTQEHWFDLMLTTTTDLLFDKETQLLSSYYERNLVKKASVLDVGCGNGAYLLRMSQQFPLWSCTGIEMNEQIYRFAQTKVSKAITIVPTAYQDYHSPKPYDYVLVRLIAAHLPDLAHFMRWLRERIHPGSIIIIIDVEEEMQTELTESKLLPLFSNLYQQMRKPLRTSKLMSFKDLLSLEAVYAGLHPIERLNYGVTTDSPSTREQIYNYMRHVTGAHYGSAIPPERDRELAIWYESRDESFAIRMFGLVLQLKT</sequence>
<evidence type="ECO:0000313" key="3">
    <source>
        <dbReference type="Proteomes" id="UP000275368"/>
    </source>
</evidence>
<keyword evidence="3" id="KW-1185">Reference proteome</keyword>
<dbReference type="Pfam" id="PF13489">
    <property type="entry name" value="Methyltransf_23"/>
    <property type="match status" value="1"/>
</dbReference>
<dbReference type="GO" id="GO:0016740">
    <property type="term" value="F:transferase activity"/>
    <property type="evidence" value="ECO:0007669"/>
    <property type="project" value="UniProtKB-KW"/>
</dbReference>
<accession>A0A3G9ITM4</accession>